<comment type="caution">
    <text evidence="2">The sequence shown here is derived from an EMBL/GenBank/DDBJ whole genome shotgun (WGS) entry which is preliminary data.</text>
</comment>
<name>D3B170_HETP5</name>
<dbReference type="Proteomes" id="UP000001396">
    <property type="component" value="Unassembled WGS sequence"/>
</dbReference>
<dbReference type="GeneID" id="31357566"/>
<dbReference type="OMA" id="WGFRSSP"/>
<accession>D3B170</accession>
<reference evidence="2 3" key="1">
    <citation type="journal article" date="2011" name="Genome Res.">
        <title>Phylogeny-wide analysis of social amoeba genomes highlights ancient origins for complex intercellular communication.</title>
        <authorList>
            <person name="Heidel A.J."/>
            <person name="Lawal H.M."/>
            <person name="Felder M."/>
            <person name="Schilde C."/>
            <person name="Helps N.R."/>
            <person name="Tunggal B."/>
            <person name="Rivero F."/>
            <person name="John U."/>
            <person name="Schleicher M."/>
            <person name="Eichinger L."/>
            <person name="Platzer M."/>
            <person name="Noegel A.A."/>
            <person name="Schaap P."/>
            <person name="Gloeckner G."/>
        </authorList>
    </citation>
    <scope>NUCLEOTIDE SEQUENCE [LARGE SCALE GENOMIC DNA]</scope>
    <source>
        <strain evidence="3">ATCC 26659 / Pp 5 / PN500</strain>
    </source>
</reference>
<dbReference type="FunCoup" id="D3B170">
    <property type="interactions" value="2"/>
</dbReference>
<evidence type="ECO:0000313" key="3">
    <source>
        <dbReference type="Proteomes" id="UP000001396"/>
    </source>
</evidence>
<gene>
    <name evidence="2" type="ORF">PPL_02040</name>
</gene>
<evidence type="ECO:0000313" key="2">
    <source>
        <dbReference type="EMBL" id="EFA85044.1"/>
    </source>
</evidence>
<feature type="region of interest" description="Disordered" evidence="1">
    <location>
        <begin position="229"/>
        <end position="253"/>
    </location>
</feature>
<feature type="compositionally biased region" description="Polar residues" evidence="1">
    <location>
        <begin position="143"/>
        <end position="166"/>
    </location>
</feature>
<feature type="compositionally biased region" description="Low complexity" evidence="1">
    <location>
        <begin position="167"/>
        <end position="206"/>
    </location>
</feature>
<dbReference type="AlphaFoldDB" id="D3B170"/>
<proteinExistence type="predicted"/>
<keyword evidence="3" id="KW-1185">Reference proteome</keyword>
<feature type="region of interest" description="Disordered" evidence="1">
    <location>
        <begin position="66"/>
        <end position="89"/>
    </location>
</feature>
<evidence type="ECO:0000256" key="1">
    <source>
        <dbReference type="SAM" id="MobiDB-lite"/>
    </source>
</evidence>
<protein>
    <submittedName>
        <fullName evidence="2">Uncharacterized protein</fullName>
    </submittedName>
</protein>
<dbReference type="InParanoid" id="D3B170"/>
<sequence>MTTMMETPITLPKAQVPMDGDALAEKNKYLEKELEYIKSELQSTRKILNERDELLLHLQWDEDDAHIDYEGQKKKSQKKSKDKVMTEERQKINRLRSQMKLMENALDERDLNIQRLEREMSEKAFMFQQQIEALKAPREAPQRSKTSWGFRSSPTSSPLNYKKANTSSPSMMSMMESPSTRSGASATSSPTNSPMSPMPNYSISSPTTASPAMDSYDFKKMKKKQSLFTFKKSAKKQHTPIQEVAGNWATQSQ</sequence>
<organism evidence="2 3">
    <name type="scientific">Heterostelium pallidum (strain ATCC 26659 / Pp 5 / PN500)</name>
    <name type="common">Cellular slime mold</name>
    <name type="synonym">Polysphondylium pallidum</name>
    <dbReference type="NCBI Taxonomy" id="670386"/>
    <lineage>
        <taxon>Eukaryota</taxon>
        <taxon>Amoebozoa</taxon>
        <taxon>Evosea</taxon>
        <taxon>Eumycetozoa</taxon>
        <taxon>Dictyostelia</taxon>
        <taxon>Acytosteliales</taxon>
        <taxon>Acytosteliaceae</taxon>
        <taxon>Heterostelium</taxon>
    </lineage>
</organism>
<dbReference type="RefSeq" id="XP_020437154.1">
    <property type="nucleotide sequence ID" value="XM_020573037.1"/>
</dbReference>
<dbReference type="EMBL" id="ADBJ01000008">
    <property type="protein sequence ID" value="EFA85044.1"/>
    <property type="molecule type" value="Genomic_DNA"/>
</dbReference>
<feature type="region of interest" description="Disordered" evidence="1">
    <location>
        <begin position="134"/>
        <end position="213"/>
    </location>
</feature>